<sequence length="265" mass="27724">MPVPEDKLRLGGMALRNGLLVHGPSKWAVAIRSSDGTVKVASGHKPRVTELDGIPGVRGLVRLAESFAVIPLVKKGLPEAKLAFENPAVIGVAAAASLTGTQIKRRLGGTKGELASALVGLAPAVFALRGGELAAYHGVEHKAIAAYEADDEDARDATKEHERCGSHLMAPMIAANVVGTLLLKKAMEKPTPLAGGAMSLAATAAAVEVFAWSERHIDSPVSKALKKPGYELQRAFGTREPDERQLEVGRAALAEILRAEGADSN</sequence>
<accession>A0A660LFI2</accession>
<name>A0A660LFI2_9ACTN</name>
<dbReference type="Pfam" id="PF07136">
    <property type="entry name" value="DUF1385"/>
    <property type="match status" value="1"/>
</dbReference>
<reference evidence="1 2" key="1">
    <citation type="submission" date="2018-10" db="EMBL/GenBank/DDBJ databases">
        <title>Genomic Encyclopedia of Archaeal and Bacterial Type Strains, Phase II (KMG-II): from individual species to whole genera.</title>
        <authorList>
            <person name="Goeker M."/>
        </authorList>
    </citation>
    <scope>NUCLEOTIDE SEQUENCE [LARGE SCALE GENOMIC DNA]</scope>
    <source>
        <strain evidence="1 2">DSM 14954</strain>
    </source>
</reference>
<gene>
    <name evidence="1" type="ORF">C8N24_2414</name>
</gene>
<evidence type="ECO:0000313" key="1">
    <source>
        <dbReference type="EMBL" id="RKQ92563.1"/>
    </source>
</evidence>
<dbReference type="AlphaFoldDB" id="A0A660LFI2"/>
<dbReference type="PANTHER" id="PTHR42867:SF1">
    <property type="entry name" value="MEMBRANE PROTEIN-RELATED"/>
    <property type="match status" value="1"/>
</dbReference>
<dbReference type="PANTHER" id="PTHR42867">
    <property type="entry name" value="MEMBRANE PROTEIN-RELATED"/>
    <property type="match status" value="1"/>
</dbReference>
<dbReference type="OrthoDB" id="5242293at2"/>
<evidence type="ECO:0000313" key="2">
    <source>
        <dbReference type="Proteomes" id="UP000278962"/>
    </source>
</evidence>
<dbReference type="RefSeq" id="WP_147447755.1">
    <property type="nucleotide sequence ID" value="NZ_RBIL01000001.1"/>
</dbReference>
<comment type="caution">
    <text evidence="1">The sequence shown here is derived from an EMBL/GenBank/DDBJ whole genome shotgun (WGS) entry which is preliminary data.</text>
</comment>
<organism evidence="1 2">
    <name type="scientific">Solirubrobacter pauli</name>
    <dbReference type="NCBI Taxonomy" id="166793"/>
    <lineage>
        <taxon>Bacteria</taxon>
        <taxon>Bacillati</taxon>
        <taxon>Actinomycetota</taxon>
        <taxon>Thermoleophilia</taxon>
        <taxon>Solirubrobacterales</taxon>
        <taxon>Solirubrobacteraceae</taxon>
        <taxon>Solirubrobacter</taxon>
    </lineage>
</organism>
<dbReference type="Proteomes" id="UP000278962">
    <property type="component" value="Unassembled WGS sequence"/>
</dbReference>
<protein>
    <submittedName>
        <fullName evidence="1">Uncharacterized protein DUF1385</fullName>
    </submittedName>
</protein>
<dbReference type="EMBL" id="RBIL01000001">
    <property type="protein sequence ID" value="RKQ92563.1"/>
    <property type="molecule type" value="Genomic_DNA"/>
</dbReference>
<proteinExistence type="predicted"/>
<keyword evidence="2" id="KW-1185">Reference proteome</keyword>
<dbReference type="InterPro" id="IPR010787">
    <property type="entry name" value="DUF1385"/>
</dbReference>